<feature type="chain" id="PRO_5035272027" evidence="1">
    <location>
        <begin position="17"/>
        <end position="229"/>
    </location>
</feature>
<dbReference type="OrthoDB" id="7882129at2759"/>
<keyword evidence="3" id="KW-1185">Reference proteome</keyword>
<dbReference type="GeneID" id="106669351"/>
<dbReference type="EnsemblMetazoa" id="XM_014398766.2">
    <property type="protein sequence ID" value="XP_014254252.1"/>
    <property type="gene ID" value="LOC106669351"/>
</dbReference>
<dbReference type="PANTHER" id="PTHR21163:SF0">
    <property type="entry name" value="GH08205P-RELATED"/>
    <property type="match status" value="1"/>
</dbReference>
<keyword evidence="1" id="KW-0732">Signal</keyword>
<protein>
    <submittedName>
        <fullName evidence="2">Uncharacterized protein</fullName>
    </submittedName>
</protein>
<dbReference type="RefSeq" id="XP_014254252.1">
    <property type="nucleotide sequence ID" value="XM_014398766.2"/>
</dbReference>
<dbReference type="KEGG" id="clec:106669351"/>
<dbReference type="Pfam" id="PF06757">
    <property type="entry name" value="Ins_allergen_rp"/>
    <property type="match status" value="1"/>
</dbReference>
<name>A0A8I6RXL9_CIMLE</name>
<dbReference type="PANTHER" id="PTHR21163">
    <property type="entry name" value="PROTEIN G12"/>
    <property type="match status" value="1"/>
</dbReference>
<evidence type="ECO:0000313" key="3">
    <source>
        <dbReference type="Proteomes" id="UP000494040"/>
    </source>
</evidence>
<reference evidence="2" key="1">
    <citation type="submission" date="2022-01" db="UniProtKB">
        <authorList>
            <consortium name="EnsemblMetazoa"/>
        </authorList>
    </citation>
    <scope>IDENTIFICATION</scope>
</reference>
<dbReference type="InterPro" id="IPR010629">
    <property type="entry name" value="Ins_allergen"/>
</dbReference>
<dbReference type="OMA" id="VIKYART"/>
<sequence length="229" mass="25856">MLPFVFSLIAVVAVTGHPNVNGIEVEVEELFEMVPHDQVLSLGMEYAMSDEQVKSVIKYISEPKFKSNFAMLQGSPSFRELIAEGAQYNIDGLSLANKINKALQLPPISTFSTSEKRTKRSTGEGVIGLIKDTFEIMPISDIKESYRYKVAENESFKVFMDSVLSGEAKKVLKPLMMSKPFLDTKKDLEDMGVPLEEIEKYLEQQLIEFFDLDKQASMREEVPIKDPTE</sequence>
<dbReference type="AlphaFoldDB" id="A0A8I6RXL9"/>
<dbReference type="Proteomes" id="UP000494040">
    <property type="component" value="Unassembled WGS sequence"/>
</dbReference>
<organism evidence="2 3">
    <name type="scientific">Cimex lectularius</name>
    <name type="common">Bed bug</name>
    <name type="synonym">Acanthia lectularia</name>
    <dbReference type="NCBI Taxonomy" id="79782"/>
    <lineage>
        <taxon>Eukaryota</taxon>
        <taxon>Metazoa</taxon>
        <taxon>Ecdysozoa</taxon>
        <taxon>Arthropoda</taxon>
        <taxon>Hexapoda</taxon>
        <taxon>Insecta</taxon>
        <taxon>Pterygota</taxon>
        <taxon>Neoptera</taxon>
        <taxon>Paraneoptera</taxon>
        <taxon>Hemiptera</taxon>
        <taxon>Heteroptera</taxon>
        <taxon>Panheteroptera</taxon>
        <taxon>Cimicomorpha</taxon>
        <taxon>Cimicidae</taxon>
        <taxon>Cimex</taxon>
    </lineage>
</organism>
<feature type="signal peptide" evidence="1">
    <location>
        <begin position="1"/>
        <end position="16"/>
    </location>
</feature>
<proteinExistence type="predicted"/>
<accession>A0A8I6RXL9</accession>
<evidence type="ECO:0000313" key="2">
    <source>
        <dbReference type="EnsemblMetazoa" id="XP_014254252.1"/>
    </source>
</evidence>
<evidence type="ECO:0000256" key="1">
    <source>
        <dbReference type="SAM" id="SignalP"/>
    </source>
</evidence>